<keyword evidence="3" id="KW-1185">Reference proteome</keyword>
<dbReference type="GO" id="GO:0006221">
    <property type="term" value="P:pyrimidine nucleotide biosynthetic process"/>
    <property type="evidence" value="ECO:0007669"/>
    <property type="project" value="TreeGrafter"/>
</dbReference>
<dbReference type="InterPro" id="IPR029057">
    <property type="entry name" value="PRTase-like"/>
</dbReference>
<evidence type="ECO:0000313" key="3">
    <source>
        <dbReference type="Proteomes" id="UP000836404"/>
    </source>
</evidence>
<proteinExistence type="predicted"/>
<organism evidence="2 3">
    <name type="scientific">Tilletia laevis</name>
    <dbReference type="NCBI Taxonomy" id="157183"/>
    <lineage>
        <taxon>Eukaryota</taxon>
        <taxon>Fungi</taxon>
        <taxon>Dikarya</taxon>
        <taxon>Basidiomycota</taxon>
        <taxon>Ustilaginomycotina</taxon>
        <taxon>Exobasidiomycetes</taxon>
        <taxon>Tilletiales</taxon>
        <taxon>Tilletiaceae</taxon>
        <taxon>Tilletia</taxon>
    </lineage>
</organism>
<gene>
    <name evidence="2" type="ORF">JKILLFL_G1312</name>
</gene>
<reference evidence="2 3" key="1">
    <citation type="submission" date="2020-10" db="EMBL/GenBank/DDBJ databases">
        <authorList>
            <person name="Sedaghatjoo S."/>
        </authorList>
    </citation>
    <scope>NUCLEOTIDE SEQUENCE [LARGE SCALE GENOMIC DNA]</scope>
    <source>
        <strain evidence="2 3">LLFL</strain>
    </source>
</reference>
<evidence type="ECO:0000259" key="1">
    <source>
        <dbReference type="Pfam" id="PF00156"/>
    </source>
</evidence>
<dbReference type="GO" id="GO:0046132">
    <property type="term" value="P:pyrimidine ribonucleoside biosynthetic process"/>
    <property type="evidence" value="ECO:0007669"/>
    <property type="project" value="TreeGrafter"/>
</dbReference>
<dbReference type="GO" id="GO:0004588">
    <property type="term" value="F:orotate phosphoribosyltransferase activity"/>
    <property type="evidence" value="ECO:0007669"/>
    <property type="project" value="TreeGrafter"/>
</dbReference>
<dbReference type="EMBL" id="CAJHJF010001874">
    <property type="protein sequence ID" value="CAD6922142.1"/>
    <property type="molecule type" value="Genomic_DNA"/>
</dbReference>
<dbReference type="InterPro" id="IPR000836">
    <property type="entry name" value="PRTase_dom"/>
</dbReference>
<dbReference type="CDD" id="cd06223">
    <property type="entry name" value="PRTases_typeI"/>
    <property type="match status" value="1"/>
</dbReference>
<dbReference type="PANTHER" id="PTHR46683">
    <property type="entry name" value="OROTATE PHOSPHORIBOSYLTRANSFERASE 1-RELATED"/>
    <property type="match status" value="1"/>
</dbReference>
<feature type="non-terminal residue" evidence="2">
    <location>
        <position position="1"/>
    </location>
</feature>
<dbReference type="Proteomes" id="UP000836404">
    <property type="component" value="Unassembled WGS sequence"/>
</dbReference>
<name>A0A9N8LP41_9BASI</name>
<dbReference type="Gene3D" id="3.40.50.2020">
    <property type="match status" value="1"/>
</dbReference>
<accession>A0A9N8LP41</accession>
<dbReference type="GO" id="GO:0005737">
    <property type="term" value="C:cytoplasm"/>
    <property type="evidence" value="ECO:0007669"/>
    <property type="project" value="TreeGrafter"/>
</dbReference>
<dbReference type="AlphaFoldDB" id="A0A9N8LP41"/>
<comment type="caution">
    <text evidence="2">The sequence shown here is derived from an EMBL/GenBank/DDBJ whole genome shotgun (WGS) entry which is preliminary data.</text>
</comment>
<feature type="domain" description="Phosphoribosyltransferase" evidence="1">
    <location>
        <begin position="66"/>
        <end position="138"/>
    </location>
</feature>
<evidence type="ECO:0000313" key="2">
    <source>
        <dbReference type="EMBL" id="CAD6922142.1"/>
    </source>
</evidence>
<dbReference type="GO" id="GO:0006207">
    <property type="term" value="P:'de novo' pyrimidine nucleobase biosynthetic process"/>
    <property type="evidence" value="ECO:0007669"/>
    <property type="project" value="TreeGrafter"/>
</dbReference>
<dbReference type="SUPFAM" id="SSF53271">
    <property type="entry name" value="PRTase-like"/>
    <property type="match status" value="1"/>
</dbReference>
<protein>
    <recommendedName>
        <fullName evidence="1">Phosphoribosyltransferase domain-containing protein</fullName>
    </recommendedName>
</protein>
<dbReference type="PANTHER" id="PTHR46683:SF1">
    <property type="entry name" value="OROTATE PHOSPHORIBOSYLTRANSFERASE 1-RELATED"/>
    <property type="match status" value="1"/>
</dbReference>
<sequence length="164" mass="17430">MLVVVHFDSSRLAATQSVLSNNSSGITFATPSSLPPTSSMPRTAELDARYHNVNVGFAHNRKEAKTHGDGGSLVGASLKGKRVLIIDDVITAGTPINESTAILATQPGAKLVGICIALDRQERAAADDDVPDKRSAIQKGEQNYGVKVTSVCTLENIITYLRQQ</sequence>
<dbReference type="Pfam" id="PF00156">
    <property type="entry name" value="Pribosyltran"/>
    <property type="match status" value="1"/>
</dbReference>